<dbReference type="Proteomes" id="UP001178461">
    <property type="component" value="Chromosome 8"/>
</dbReference>
<feature type="region of interest" description="Disordered" evidence="1">
    <location>
        <begin position="1"/>
        <end position="23"/>
    </location>
</feature>
<keyword evidence="3" id="KW-1185">Reference proteome</keyword>
<gene>
    <name evidence="2" type="ORF">PODLI_1B027865</name>
</gene>
<name>A0AA35PBW7_9SAUR</name>
<evidence type="ECO:0000313" key="2">
    <source>
        <dbReference type="EMBL" id="CAI5782589.1"/>
    </source>
</evidence>
<dbReference type="AlphaFoldDB" id="A0AA35PBW7"/>
<reference evidence="2" key="1">
    <citation type="submission" date="2022-12" db="EMBL/GenBank/DDBJ databases">
        <authorList>
            <person name="Alioto T."/>
            <person name="Alioto T."/>
            <person name="Gomez Garrido J."/>
        </authorList>
    </citation>
    <scope>NUCLEOTIDE SEQUENCE</scope>
</reference>
<evidence type="ECO:0000313" key="3">
    <source>
        <dbReference type="Proteomes" id="UP001178461"/>
    </source>
</evidence>
<accession>A0AA35PBW7</accession>
<organism evidence="2 3">
    <name type="scientific">Podarcis lilfordi</name>
    <name type="common">Lilford's wall lizard</name>
    <dbReference type="NCBI Taxonomy" id="74358"/>
    <lineage>
        <taxon>Eukaryota</taxon>
        <taxon>Metazoa</taxon>
        <taxon>Chordata</taxon>
        <taxon>Craniata</taxon>
        <taxon>Vertebrata</taxon>
        <taxon>Euteleostomi</taxon>
        <taxon>Lepidosauria</taxon>
        <taxon>Squamata</taxon>
        <taxon>Bifurcata</taxon>
        <taxon>Unidentata</taxon>
        <taxon>Episquamata</taxon>
        <taxon>Laterata</taxon>
        <taxon>Lacertibaenia</taxon>
        <taxon>Lacertidae</taxon>
        <taxon>Podarcis</taxon>
    </lineage>
</organism>
<proteinExistence type="predicted"/>
<protein>
    <submittedName>
        <fullName evidence="2">Uncharacterized protein</fullName>
    </submittedName>
</protein>
<feature type="compositionally biased region" description="Polar residues" evidence="1">
    <location>
        <begin position="9"/>
        <end position="18"/>
    </location>
</feature>
<evidence type="ECO:0000256" key="1">
    <source>
        <dbReference type="SAM" id="MobiDB-lite"/>
    </source>
</evidence>
<sequence length="108" mass="11771">MEHGGRMQAQWQPQQNPATPWLVRRPSPEPEAVIWYNSLLGSPKCSGALLQLSRLTADAGKESSLSVSSANSPAPPACLLELGLSCLLKRKKHFFMPLKPPLLHSACL</sequence>
<dbReference type="EMBL" id="OX395133">
    <property type="protein sequence ID" value="CAI5782589.1"/>
    <property type="molecule type" value="Genomic_DNA"/>
</dbReference>